<dbReference type="OrthoDB" id="9772170at2"/>
<dbReference type="PANTHER" id="PTHR43685">
    <property type="entry name" value="GLYCOSYLTRANSFERASE"/>
    <property type="match status" value="1"/>
</dbReference>
<keyword evidence="2" id="KW-0328">Glycosyltransferase</keyword>
<dbReference type="Gene3D" id="3.90.550.10">
    <property type="entry name" value="Spore Coat Polysaccharide Biosynthesis Protein SpsA, Chain A"/>
    <property type="match status" value="1"/>
</dbReference>
<proteinExistence type="predicted"/>
<evidence type="ECO:0000313" key="2">
    <source>
        <dbReference type="EMBL" id="QDT62891.1"/>
    </source>
</evidence>
<dbReference type="Proteomes" id="UP000319976">
    <property type="component" value="Chromosome"/>
</dbReference>
<organism evidence="2 3">
    <name type="scientific">Calycomorphotria hydatis</name>
    <dbReference type="NCBI Taxonomy" id="2528027"/>
    <lineage>
        <taxon>Bacteria</taxon>
        <taxon>Pseudomonadati</taxon>
        <taxon>Planctomycetota</taxon>
        <taxon>Planctomycetia</taxon>
        <taxon>Planctomycetales</taxon>
        <taxon>Planctomycetaceae</taxon>
        <taxon>Calycomorphotria</taxon>
    </lineage>
</organism>
<dbReference type="GO" id="GO:0016757">
    <property type="term" value="F:glycosyltransferase activity"/>
    <property type="evidence" value="ECO:0007669"/>
    <property type="project" value="UniProtKB-KW"/>
</dbReference>
<dbReference type="EC" id="2.4.1.305" evidence="2"/>
<dbReference type="InterPro" id="IPR050834">
    <property type="entry name" value="Glycosyltransf_2"/>
</dbReference>
<dbReference type="PANTHER" id="PTHR43685:SF2">
    <property type="entry name" value="GLYCOSYLTRANSFERASE 2-LIKE DOMAIN-CONTAINING PROTEIN"/>
    <property type="match status" value="1"/>
</dbReference>
<dbReference type="EMBL" id="CP036316">
    <property type="protein sequence ID" value="QDT62891.1"/>
    <property type="molecule type" value="Genomic_DNA"/>
</dbReference>
<dbReference type="CDD" id="cd00761">
    <property type="entry name" value="Glyco_tranf_GTA_type"/>
    <property type="match status" value="1"/>
</dbReference>
<dbReference type="KEGG" id="chya:V22_00890"/>
<accession>A0A517T3H7</accession>
<feature type="domain" description="Glycosyltransferase 2-like" evidence="1">
    <location>
        <begin position="4"/>
        <end position="111"/>
    </location>
</feature>
<evidence type="ECO:0000259" key="1">
    <source>
        <dbReference type="Pfam" id="PF00535"/>
    </source>
</evidence>
<dbReference type="SUPFAM" id="SSF53448">
    <property type="entry name" value="Nucleotide-diphospho-sugar transferases"/>
    <property type="match status" value="1"/>
</dbReference>
<dbReference type="InterPro" id="IPR001173">
    <property type="entry name" value="Glyco_trans_2-like"/>
</dbReference>
<name>A0A517T3H7_9PLAN</name>
<dbReference type="RefSeq" id="WP_145258761.1">
    <property type="nucleotide sequence ID" value="NZ_CP036316.1"/>
</dbReference>
<protein>
    <submittedName>
        <fullName evidence="2">UDP-Glc:alpha-D-GlcNAc-diphosphoundecaprenol beta-1,3-glucosyltransferase WfgD</fullName>
        <ecNumber evidence="2">2.4.1.305</ecNumber>
    </submittedName>
</protein>
<keyword evidence="3" id="KW-1185">Reference proteome</keyword>
<dbReference type="Pfam" id="PF00535">
    <property type="entry name" value="Glycos_transf_2"/>
    <property type="match status" value="1"/>
</dbReference>
<dbReference type="AlphaFoldDB" id="A0A517T3H7"/>
<evidence type="ECO:0000313" key="3">
    <source>
        <dbReference type="Proteomes" id="UP000319976"/>
    </source>
</evidence>
<sequence length="319" mass="35707">MKISVVIPCCNREDLIGRAIESALAQSHLPAEVIVVDDGSSDRSVEVMKCYDTQVRLIQQENRGAAAARNVGIKEATGDWIAFLDSDDVWHERKLERQLAAAKQFPEASVIFCDTESRRLDSPSLLLMPSRFALGGLDDVACEKRSGFACYGRSLFPNLLTRSRVITSAVMVRNGLNGLEFPEHIWGAEDWALWLNLILEHQFVAVREVLVTMFQQNDNLTLRKGRLHENDVLVLEELLSREEFREEERRAVQAALSEKRATAAYQLLVEGHGGKCRQQLKAVDQGEISAMKKGVYWATSYLPSGIVKQLAKLRGIPTA</sequence>
<gene>
    <name evidence="2" type="primary">wfgD_1</name>
    <name evidence="2" type="ORF">V22_00890</name>
</gene>
<reference evidence="2 3" key="1">
    <citation type="submission" date="2019-02" db="EMBL/GenBank/DDBJ databases">
        <title>Deep-cultivation of Planctomycetes and their phenomic and genomic characterization uncovers novel biology.</title>
        <authorList>
            <person name="Wiegand S."/>
            <person name="Jogler M."/>
            <person name="Boedeker C."/>
            <person name="Pinto D."/>
            <person name="Vollmers J."/>
            <person name="Rivas-Marin E."/>
            <person name="Kohn T."/>
            <person name="Peeters S.H."/>
            <person name="Heuer A."/>
            <person name="Rast P."/>
            <person name="Oberbeckmann S."/>
            <person name="Bunk B."/>
            <person name="Jeske O."/>
            <person name="Meyerdierks A."/>
            <person name="Storesund J.E."/>
            <person name="Kallscheuer N."/>
            <person name="Luecker S."/>
            <person name="Lage O.M."/>
            <person name="Pohl T."/>
            <person name="Merkel B.J."/>
            <person name="Hornburger P."/>
            <person name="Mueller R.-W."/>
            <person name="Bruemmer F."/>
            <person name="Labrenz M."/>
            <person name="Spormann A.M."/>
            <person name="Op den Camp H."/>
            <person name="Overmann J."/>
            <person name="Amann R."/>
            <person name="Jetten M.S.M."/>
            <person name="Mascher T."/>
            <person name="Medema M.H."/>
            <person name="Devos D.P."/>
            <person name="Kaster A.-K."/>
            <person name="Ovreas L."/>
            <person name="Rohde M."/>
            <person name="Galperin M.Y."/>
            <person name="Jogler C."/>
        </authorList>
    </citation>
    <scope>NUCLEOTIDE SEQUENCE [LARGE SCALE GENOMIC DNA]</scope>
    <source>
        <strain evidence="2 3">V22</strain>
    </source>
</reference>
<keyword evidence="2" id="KW-0808">Transferase</keyword>
<dbReference type="InterPro" id="IPR029044">
    <property type="entry name" value="Nucleotide-diphossugar_trans"/>
</dbReference>